<feature type="transmembrane region" description="Helical" evidence="6">
    <location>
        <begin position="354"/>
        <end position="377"/>
    </location>
</feature>
<evidence type="ECO:0000256" key="1">
    <source>
        <dbReference type="ARBA" id="ARBA00004141"/>
    </source>
</evidence>
<comment type="subcellular location">
    <subcellularLocation>
        <location evidence="1">Membrane</location>
        <topology evidence="1">Multi-pass membrane protein</topology>
    </subcellularLocation>
</comment>
<dbReference type="InterPro" id="IPR045035">
    <property type="entry name" value="YSL-like"/>
</dbReference>
<comment type="caution">
    <text evidence="7">The sequence shown here is derived from an EMBL/GenBank/DDBJ whole genome shotgun (WGS) entry which is preliminary data.</text>
</comment>
<feature type="transmembrane region" description="Helical" evidence="6">
    <location>
        <begin position="329"/>
        <end position="348"/>
    </location>
</feature>
<evidence type="ECO:0000256" key="4">
    <source>
        <dbReference type="ARBA" id="ARBA00022989"/>
    </source>
</evidence>
<name>A0ABW8UDB8_9LACO</name>
<keyword evidence="8" id="KW-1185">Reference proteome</keyword>
<feature type="transmembrane region" description="Helical" evidence="6">
    <location>
        <begin position="217"/>
        <end position="238"/>
    </location>
</feature>
<dbReference type="Pfam" id="PF03169">
    <property type="entry name" value="OPT"/>
    <property type="match status" value="1"/>
</dbReference>
<protein>
    <submittedName>
        <fullName evidence="7">OPT/YSL family transporter</fullName>
    </submittedName>
</protein>
<feature type="transmembrane region" description="Helical" evidence="6">
    <location>
        <begin position="574"/>
        <end position="599"/>
    </location>
</feature>
<feature type="transmembrane region" description="Helical" evidence="6">
    <location>
        <begin position="175"/>
        <end position="197"/>
    </location>
</feature>
<evidence type="ECO:0000313" key="7">
    <source>
        <dbReference type="EMBL" id="MFL2029295.1"/>
    </source>
</evidence>
<reference evidence="7 8" key="1">
    <citation type="submission" date="2024-08" db="EMBL/GenBank/DDBJ databases">
        <authorList>
            <person name="Arias E."/>
        </authorList>
    </citation>
    <scope>NUCLEOTIDE SEQUENCE [LARGE SCALE GENOMIC DNA]</scope>
    <source>
        <strain evidence="7 8">FAM 25317</strain>
    </source>
</reference>
<feature type="transmembrane region" description="Helical" evidence="6">
    <location>
        <begin position="611"/>
        <end position="629"/>
    </location>
</feature>
<keyword evidence="4 6" id="KW-1133">Transmembrane helix</keyword>
<keyword evidence="3 6" id="KW-0812">Transmembrane</keyword>
<dbReference type="InterPro" id="IPR004813">
    <property type="entry name" value="OPT"/>
</dbReference>
<accession>A0ABW8UDB8</accession>
<evidence type="ECO:0000256" key="6">
    <source>
        <dbReference type="SAM" id="Phobius"/>
    </source>
</evidence>
<feature type="transmembrane region" description="Helical" evidence="6">
    <location>
        <begin position="415"/>
        <end position="433"/>
    </location>
</feature>
<feature type="transmembrane region" description="Helical" evidence="6">
    <location>
        <begin position="389"/>
        <end position="409"/>
    </location>
</feature>
<sequence length="638" mass="66276">MEKRLSKSAYGGGAGNKYVPYVTEKKNGGNPVVMIMGIVLAIIFAASTAYSGMKAGLTVAAGIPGSIIGSGLISIFAKQKGILGKNILQGMSSGGESIASGMIYVLPAIILIGGHVNFLSGIMVGALAVLFAIGSASLVQNYLLVEEHGRLVYPESMAISEALVASEGGGDSLKFMGIGFGAGGLITLLTTQVFGWVNSTMTFLGNSTYRWKMSTEVNPMLAGIGFVVGLEVSLTMFAGSVLSNFGIAPLISYFAQMAGSHAHVWNNTALAVSKMGIDDVTGAYVKYIGAGMMLCGGILGAIKLIPVIITSIKKTLDARNSVSDDKNTLGIISLLIACVVIFVAGFIISGNILIAIVGGILSLFLSLLFVIVSARLAGTIGCSNAPVSGMTIASLVIMTLVFVLMGWTNQGHSEVLLLFGVFIVTSISVGGAYMQTQKVNYVIGGSNKEMMKYFMIAAMVGVVVVVGTTVILAPQLKITGSNPPFGLPQANLIATLTSGIMSGNLPWIMIIVGVVMALVCWMLGLPIMTVAIGFYLPISTTSIILIGALLKLLIEKTTNQPELKDRRVQSGVSLSSGLIAGGSIIGLVGIILHVTGVLGDKVPTGFAGSNGSVMILLLVLIVSIIWPLYNIKQKDLDD</sequence>
<evidence type="ECO:0000256" key="5">
    <source>
        <dbReference type="ARBA" id="ARBA00023136"/>
    </source>
</evidence>
<feature type="transmembrane region" description="Helical" evidence="6">
    <location>
        <begin position="284"/>
        <end position="309"/>
    </location>
</feature>
<dbReference type="PANTHER" id="PTHR31645:SF0">
    <property type="entry name" value="OLIGOPEPTIDE TRANSPORTER YGL114W-RELATED"/>
    <property type="match status" value="1"/>
</dbReference>
<dbReference type="RefSeq" id="WP_407137323.1">
    <property type="nucleotide sequence ID" value="NZ_JBGQPK010000021.1"/>
</dbReference>
<feature type="transmembrane region" description="Helical" evidence="6">
    <location>
        <begin position="505"/>
        <end position="525"/>
    </location>
</feature>
<feature type="transmembrane region" description="Helical" evidence="6">
    <location>
        <begin position="453"/>
        <end position="473"/>
    </location>
</feature>
<feature type="transmembrane region" description="Helical" evidence="6">
    <location>
        <begin position="122"/>
        <end position="144"/>
    </location>
</feature>
<evidence type="ECO:0000256" key="2">
    <source>
        <dbReference type="ARBA" id="ARBA00022448"/>
    </source>
</evidence>
<feature type="transmembrane region" description="Helical" evidence="6">
    <location>
        <begin position="32"/>
        <end position="50"/>
    </location>
</feature>
<evidence type="ECO:0000313" key="8">
    <source>
        <dbReference type="Proteomes" id="UP001625389"/>
    </source>
</evidence>
<feature type="transmembrane region" description="Helical" evidence="6">
    <location>
        <begin position="56"/>
        <end position="77"/>
    </location>
</feature>
<evidence type="ECO:0000256" key="3">
    <source>
        <dbReference type="ARBA" id="ARBA00022692"/>
    </source>
</evidence>
<gene>
    <name evidence="7" type="ORF">ACEN34_06650</name>
</gene>
<dbReference type="EMBL" id="JBGQPK010000021">
    <property type="protein sequence ID" value="MFL2029295.1"/>
    <property type="molecule type" value="Genomic_DNA"/>
</dbReference>
<keyword evidence="2" id="KW-0813">Transport</keyword>
<keyword evidence="5 6" id="KW-0472">Membrane</keyword>
<dbReference type="PANTHER" id="PTHR31645">
    <property type="entry name" value="OLIGOPEPTIDE TRANSPORTER YGL114W-RELATED"/>
    <property type="match status" value="1"/>
</dbReference>
<dbReference type="Proteomes" id="UP001625389">
    <property type="component" value="Unassembled WGS sequence"/>
</dbReference>
<organism evidence="7 8">
    <name type="scientific">Loigolactobacillus zhaoyuanensis</name>
    <dbReference type="NCBI Taxonomy" id="2486017"/>
    <lineage>
        <taxon>Bacteria</taxon>
        <taxon>Bacillati</taxon>
        <taxon>Bacillota</taxon>
        <taxon>Bacilli</taxon>
        <taxon>Lactobacillales</taxon>
        <taxon>Lactobacillaceae</taxon>
        <taxon>Loigolactobacillus</taxon>
    </lineage>
</organism>
<feature type="transmembrane region" description="Helical" evidence="6">
    <location>
        <begin position="532"/>
        <end position="554"/>
    </location>
</feature>
<proteinExistence type="predicted"/>